<dbReference type="Gene3D" id="2.10.260.10">
    <property type="match status" value="1"/>
</dbReference>
<comment type="caution">
    <text evidence="3">The sequence shown here is derived from an EMBL/GenBank/DDBJ whole genome shotgun (WGS) entry which is preliminary data.</text>
</comment>
<dbReference type="EMBL" id="BAHD01000026">
    <property type="protein sequence ID" value="GAB95800.1"/>
    <property type="molecule type" value="Genomic_DNA"/>
</dbReference>
<dbReference type="PROSITE" id="PS51740">
    <property type="entry name" value="SPOVT_ABRB"/>
    <property type="match status" value="1"/>
</dbReference>
<dbReference type="Proteomes" id="UP000008366">
    <property type="component" value="Unassembled WGS sequence"/>
</dbReference>
<dbReference type="GO" id="GO:0003677">
    <property type="term" value="F:DNA binding"/>
    <property type="evidence" value="ECO:0007669"/>
    <property type="project" value="UniProtKB-UniRule"/>
</dbReference>
<organism evidence="3 4">
    <name type="scientific">Kineosphaera limosa NBRC 100340</name>
    <dbReference type="NCBI Taxonomy" id="1184609"/>
    <lineage>
        <taxon>Bacteria</taxon>
        <taxon>Bacillati</taxon>
        <taxon>Actinomycetota</taxon>
        <taxon>Actinomycetes</taxon>
        <taxon>Micrococcales</taxon>
        <taxon>Dermatophilaceae</taxon>
        <taxon>Kineosphaera</taxon>
    </lineage>
</organism>
<dbReference type="Pfam" id="PF04014">
    <property type="entry name" value="MazE_antitoxin"/>
    <property type="match status" value="1"/>
</dbReference>
<protein>
    <recommendedName>
        <fullName evidence="2">SpoVT-AbrB domain-containing protein</fullName>
    </recommendedName>
</protein>
<evidence type="ECO:0000313" key="3">
    <source>
        <dbReference type="EMBL" id="GAB95800.1"/>
    </source>
</evidence>
<proteinExistence type="predicted"/>
<keyword evidence="1" id="KW-0238">DNA-binding</keyword>
<dbReference type="SUPFAM" id="SSF89447">
    <property type="entry name" value="AbrB/MazE/MraZ-like"/>
    <property type="match status" value="1"/>
</dbReference>
<evidence type="ECO:0000256" key="1">
    <source>
        <dbReference type="PROSITE-ProRule" id="PRU01076"/>
    </source>
</evidence>
<evidence type="ECO:0000259" key="2">
    <source>
        <dbReference type="PROSITE" id="PS51740"/>
    </source>
</evidence>
<dbReference type="SMART" id="SM00966">
    <property type="entry name" value="SpoVT_AbrB"/>
    <property type="match status" value="1"/>
</dbReference>
<evidence type="ECO:0000313" key="4">
    <source>
        <dbReference type="Proteomes" id="UP000008366"/>
    </source>
</evidence>
<dbReference type="NCBIfam" id="TIGR01439">
    <property type="entry name" value="lp_hng_hel_AbrB"/>
    <property type="match status" value="1"/>
</dbReference>
<accession>K6W9E8</accession>
<feature type="domain" description="SpoVT-AbrB" evidence="2">
    <location>
        <begin position="24"/>
        <end position="69"/>
    </location>
</feature>
<reference evidence="3 4" key="1">
    <citation type="submission" date="2012-08" db="EMBL/GenBank/DDBJ databases">
        <title>Whole genome shotgun sequence of Kineosphaera limosa NBRC 100340.</title>
        <authorList>
            <person name="Yoshida I."/>
            <person name="Isaki S."/>
            <person name="Hosoyama A."/>
            <person name="Tsuchikane K."/>
            <person name="Katsumata H."/>
            <person name="Ando Y."/>
            <person name="Ohji S."/>
            <person name="Hamada M."/>
            <person name="Tamura T."/>
            <person name="Yamazoe A."/>
            <person name="Yamazaki S."/>
            <person name="Fujita N."/>
        </authorList>
    </citation>
    <scope>NUCLEOTIDE SEQUENCE [LARGE SCALE GENOMIC DNA]</scope>
    <source>
        <strain evidence="3 4">NBRC 100340</strain>
    </source>
</reference>
<gene>
    <name evidence="3" type="ORF">KILIM_026_00710</name>
</gene>
<dbReference type="InterPro" id="IPR007159">
    <property type="entry name" value="SpoVT-AbrB_dom"/>
</dbReference>
<name>K6W9E8_9MICO</name>
<keyword evidence="4" id="KW-1185">Reference proteome</keyword>
<dbReference type="InterPro" id="IPR037914">
    <property type="entry name" value="SpoVT-AbrB_sf"/>
</dbReference>
<dbReference type="STRING" id="1184609.KILIM_026_00710"/>
<sequence>MPGPKLLQAGSVIVLSPLNGIVDGMLASLDKAGRVVIPKEARDQLGLGPDAQFEVTLTGDGLLLTPLRKPRRRIVDVDGWPVIEAVRGVAVTDADVQRWRDDGQR</sequence>
<dbReference type="AlphaFoldDB" id="K6W9E8"/>